<comment type="caution">
    <text evidence="15">The sequence shown here is derived from an EMBL/GenBank/DDBJ whole genome shotgun (WGS) entry which is preliminary data.</text>
</comment>
<feature type="region of interest" description="Disordered" evidence="10">
    <location>
        <begin position="237"/>
        <end position="269"/>
    </location>
</feature>
<dbReference type="Gene3D" id="1.10.510.10">
    <property type="entry name" value="Transferase(Phosphotransferase) domain 1"/>
    <property type="match status" value="1"/>
</dbReference>
<dbReference type="PROSITE" id="PS00109">
    <property type="entry name" value="PROTEIN_KINASE_TYR"/>
    <property type="match status" value="1"/>
</dbReference>
<dbReference type="GO" id="GO:0005524">
    <property type="term" value="F:ATP binding"/>
    <property type="evidence" value="ECO:0007669"/>
    <property type="project" value="UniProtKB-KW"/>
</dbReference>
<feature type="transmembrane region" description="Helical" evidence="11">
    <location>
        <begin position="276"/>
        <end position="298"/>
    </location>
</feature>
<keyword evidence="6" id="KW-0067">ATP-binding</keyword>
<gene>
    <name evidence="15" type="ORF">LITE_LOCUS47185</name>
</gene>
<dbReference type="Gene3D" id="3.30.200.20">
    <property type="entry name" value="Phosphorylase Kinase, domain 1"/>
    <property type="match status" value="1"/>
</dbReference>
<feature type="compositionally biased region" description="Low complexity" evidence="10">
    <location>
        <begin position="252"/>
        <end position="263"/>
    </location>
</feature>
<dbReference type="InterPro" id="IPR018392">
    <property type="entry name" value="LysM"/>
</dbReference>
<evidence type="ECO:0000256" key="1">
    <source>
        <dbReference type="ARBA" id="ARBA00004162"/>
    </source>
</evidence>
<keyword evidence="9" id="KW-1015">Disulfide bond</keyword>
<proteinExistence type="predicted"/>
<dbReference type="FunFam" id="1.10.510.10:FF:000468">
    <property type="entry name" value="PTI1-like tyrosine-protein kinase 3"/>
    <property type="match status" value="1"/>
</dbReference>
<dbReference type="InterPro" id="IPR036779">
    <property type="entry name" value="LysM_dom_sf"/>
</dbReference>
<comment type="subcellular location">
    <subcellularLocation>
        <location evidence="1">Cell membrane</location>
        <topology evidence="1">Single-pass membrane protein</topology>
    </subcellularLocation>
</comment>
<evidence type="ECO:0000256" key="11">
    <source>
        <dbReference type="SAM" id="Phobius"/>
    </source>
</evidence>
<evidence type="ECO:0000256" key="10">
    <source>
        <dbReference type="SAM" id="MobiDB-lite"/>
    </source>
</evidence>
<feature type="domain" description="LysM" evidence="14">
    <location>
        <begin position="118"/>
        <end position="165"/>
    </location>
</feature>
<evidence type="ECO:0000313" key="15">
    <source>
        <dbReference type="EMBL" id="CAI0554398.1"/>
    </source>
</evidence>
<dbReference type="InterPro" id="IPR056562">
    <property type="entry name" value="LysM2_CERK1_LYK3_4_5"/>
</dbReference>
<dbReference type="Pfam" id="PF23446">
    <property type="entry name" value="LysM1_NFP_LYK"/>
    <property type="match status" value="1"/>
</dbReference>
<evidence type="ECO:0000256" key="2">
    <source>
        <dbReference type="ARBA" id="ARBA00022475"/>
    </source>
</evidence>
<evidence type="ECO:0000256" key="5">
    <source>
        <dbReference type="ARBA" id="ARBA00022741"/>
    </source>
</evidence>
<dbReference type="Pfam" id="PF07714">
    <property type="entry name" value="PK_Tyr_Ser-Thr"/>
    <property type="match status" value="1"/>
</dbReference>
<dbReference type="GO" id="GO:0005886">
    <property type="term" value="C:plasma membrane"/>
    <property type="evidence" value="ECO:0007669"/>
    <property type="project" value="UniProtKB-SubCell"/>
</dbReference>
<accession>A0AAV0RD95</accession>
<dbReference type="Gene3D" id="3.10.350.10">
    <property type="entry name" value="LysM domain"/>
    <property type="match status" value="1"/>
</dbReference>
<keyword evidence="8 11" id="KW-0472">Membrane</keyword>
<dbReference type="PANTHER" id="PTHR45927">
    <property type="entry name" value="LYSM-DOMAIN RECEPTOR-LIKE KINASE-RELATED"/>
    <property type="match status" value="1"/>
</dbReference>
<dbReference type="InterPro" id="IPR052611">
    <property type="entry name" value="Plant_RLK_LysM"/>
</dbReference>
<evidence type="ECO:0000259" key="14">
    <source>
        <dbReference type="PROSITE" id="PS51782"/>
    </source>
</evidence>
<feature type="signal peptide" evidence="12">
    <location>
        <begin position="1"/>
        <end position="23"/>
    </location>
</feature>
<keyword evidence="3 11" id="KW-0812">Transmembrane</keyword>
<dbReference type="GO" id="GO:0051707">
    <property type="term" value="P:response to other organism"/>
    <property type="evidence" value="ECO:0007669"/>
    <property type="project" value="UniProtKB-ARBA"/>
</dbReference>
<reference evidence="15" key="1">
    <citation type="submission" date="2022-08" db="EMBL/GenBank/DDBJ databases">
        <authorList>
            <person name="Gutierrez-Valencia J."/>
        </authorList>
    </citation>
    <scope>NUCLEOTIDE SEQUENCE</scope>
</reference>
<keyword evidence="2" id="KW-1003">Cell membrane</keyword>
<evidence type="ECO:0000256" key="6">
    <source>
        <dbReference type="ARBA" id="ARBA00022840"/>
    </source>
</evidence>
<feature type="domain" description="Protein kinase" evidence="13">
    <location>
        <begin position="333"/>
        <end position="620"/>
    </location>
</feature>
<keyword evidence="4 12" id="KW-0732">Signal</keyword>
<feature type="chain" id="PRO_5043348004" evidence="12">
    <location>
        <begin position="24"/>
        <end position="625"/>
    </location>
</feature>
<dbReference type="AlphaFoldDB" id="A0AAV0RD95"/>
<evidence type="ECO:0000256" key="7">
    <source>
        <dbReference type="ARBA" id="ARBA00022989"/>
    </source>
</evidence>
<keyword evidence="16" id="KW-1185">Reference proteome</keyword>
<evidence type="ECO:0000256" key="9">
    <source>
        <dbReference type="ARBA" id="ARBA00023157"/>
    </source>
</evidence>
<keyword evidence="5" id="KW-0547">Nucleotide-binding</keyword>
<dbReference type="EMBL" id="CAMGYJ010000010">
    <property type="protein sequence ID" value="CAI0554398.1"/>
    <property type="molecule type" value="Genomic_DNA"/>
</dbReference>
<dbReference type="InterPro" id="IPR011009">
    <property type="entry name" value="Kinase-like_dom_sf"/>
</dbReference>
<organism evidence="15 16">
    <name type="scientific">Linum tenue</name>
    <dbReference type="NCBI Taxonomy" id="586396"/>
    <lineage>
        <taxon>Eukaryota</taxon>
        <taxon>Viridiplantae</taxon>
        <taxon>Streptophyta</taxon>
        <taxon>Embryophyta</taxon>
        <taxon>Tracheophyta</taxon>
        <taxon>Spermatophyta</taxon>
        <taxon>Magnoliopsida</taxon>
        <taxon>eudicotyledons</taxon>
        <taxon>Gunneridae</taxon>
        <taxon>Pentapetalae</taxon>
        <taxon>rosids</taxon>
        <taxon>fabids</taxon>
        <taxon>Malpighiales</taxon>
        <taxon>Linaceae</taxon>
        <taxon>Linum</taxon>
    </lineage>
</organism>
<dbReference type="InterPro" id="IPR056563">
    <property type="entry name" value="LysM3_LYK4_5"/>
</dbReference>
<dbReference type="InterPro" id="IPR000719">
    <property type="entry name" value="Prot_kinase_dom"/>
</dbReference>
<dbReference type="PROSITE" id="PS51782">
    <property type="entry name" value="LYSM"/>
    <property type="match status" value="1"/>
</dbReference>
<evidence type="ECO:0000313" key="16">
    <source>
        <dbReference type="Proteomes" id="UP001154282"/>
    </source>
</evidence>
<evidence type="ECO:0000259" key="13">
    <source>
        <dbReference type="PROSITE" id="PS50011"/>
    </source>
</evidence>
<dbReference type="GO" id="GO:0004672">
    <property type="term" value="F:protein kinase activity"/>
    <property type="evidence" value="ECO:0007669"/>
    <property type="project" value="InterPro"/>
</dbReference>
<keyword evidence="7 11" id="KW-1133">Transmembrane helix</keyword>
<evidence type="ECO:0000256" key="12">
    <source>
        <dbReference type="SAM" id="SignalP"/>
    </source>
</evidence>
<dbReference type="Pfam" id="PF23473">
    <property type="entry name" value="LysM3_LYK4_5"/>
    <property type="match status" value="1"/>
</dbReference>
<protein>
    <submittedName>
        <fullName evidence="15">Uncharacterized protein</fullName>
    </submittedName>
</protein>
<evidence type="ECO:0000256" key="8">
    <source>
        <dbReference type="ARBA" id="ARBA00023136"/>
    </source>
</evidence>
<dbReference type="InterPro" id="IPR008266">
    <property type="entry name" value="Tyr_kinase_AS"/>
</dbReference>
<dbReference type="SUPFAM" id="SSF56112">
    <property type="entry name" value="Protein kinase-like (PK-like)"/>
    <property type="match status" value="1"/>
</dbReference>
<evidence type="ECO:0000256" key="4">
    <source>
        <dbReference type="ARBA" id="ARBA00022729"/>
    </source>
</evidence>
<dbReference type="PROSITE" id="PS50011">
    <property type="entry name" value="PROTEIN_KINASE_DOM"/>
    <property type="match status" value="1"/>
</dbReference>
<dbReference type="Pfam" id="PF23472">
    <property type="entry name" value="LysM2_CERK1_LYK3_4_5"/>
    <property type="match status" value="1"/>
</dbReference>
<dbReference type="Proteomes" id="UP001154282">
    <property type="component" value="Unassembled WGS sequence"/>
</dbReference>
<name>A0AAV0RD95_9ROSI</name>
<dbReference type="InterPro" id="IPR056561">
    <property type="entry name" value="NFP_LYK_LysM1"/>
</dbReference>
<dbReference type="InterPro" id="IPR001245">
    <property type="entry name" value="Ser-Thr/Tyr_kinase_cat_dom"/>
</dbReference>
<sequence length="625" mass="69864">MDRFLLSFWLLLFLCAVPKLIICQQSYSGNSALDCDAKDAAAPYSCNGEKPSCKAFLMYKAQPPYNTLSRISSLTFSDSIELARINNVSDRKRPLPTGQEVLIPVTCSCTGSYYKANSSYRVHAEDTYFKIANDTYEGLSTCNVLMQENRRFKESELEAGQRIQVPLRCACPTRNQTVKGTKFLLTYLVDWGDGVANIGERFNASRQSLNHANGFGELDDPTIYPFTTLLVPLQSEPNSSQTIIHSPPPSDSPSVVPIQPSSGKKSRKSRRRNTGWIVLGVSSTVLSLVLAGAIISLLRKKEGVEDQKKKKLVLPEDFFDGHSTVDQGLRIHDFEELKLATGDFSSRLSERVYKGVINGQEVAIKKTSRNVSSEVNLLRKINHFNLISLAAAYQHQDEYYLVYKYMENGSLKDWLQKKGISLNEARSWSRRLQIALDIANGLHYLHNFTEPPYVHKDISSSNILLDADLRAKIANFSLARSAEVALYASSSIRVAKGAKGYLAPEYVEYGLVIPEIDVYAFGVVLLELVTRKEAVFLEKEREVLLSEAIVVILSGEHSESALCDFVDPGLHPKQQMVIVLRMMKLILACLAKEPEDRPSMGEIVSSLSKIQLDVYRSEFMYCSSS</sequence>
<dbReference type="SMART" id="SM00257">
    <property type="entry name" value="LysM"/>
    <property type="match status" value="2"/>
</dbReference>
<dbReference type="PANTHER" id="PTHR45927:SF5">
    <property type="entry name" value="PROTEIN KINASE DOMAIN-CONTAINING PROTEIN"/>
    <property type="match status" value="1"/>
</dbReference>
<evidence type="ECO:0000256" key="3">
    <source>
        <dbReference type="ARBA" id="ARBA00022692"/>
    </source>
</evidence>